<evidence type="ECO:0000256" key="1">
    <source>
        <dbReference type="SAM" id="MobiDB-lite"/>
    </source>
</evidence>
<dbReference type="Proteomes" id="UP000198211">
    <property type="component" value="Unassembled WGS sequence"/>
</dbReference>
<feature type="compositionally biased region" description="Low complexity" evidence="1">
    <location>
        <begin position="72"/>
        <end position="89"/>
    </location>
</feature>
<gene>
    <name evidence="2" type="ORF">PHMEG_00022840</name>
</gene>
<proteinExistence type="predicted"/>
<comment type="caution">
    <text evidence="2">The sequence shown here is derived from an EMBL/GenBank/DDBJ whole genome shotgun (WGS) entry which is preliminary data.</text>
</comment>
<reference evidence="3" key="1">
    <citation type="submission" date="2017-03" db="EMBL/GenBank/DDBJ databases">
        <title>Phytopthora megakarya and P. palmivora, two closely related causual agents of cacao black pod achieved similar genome size and gene model numbers by different mechanisms.</title>
        <authorList>
            <person name="Ali S."/>
            <person name="Shao J."/>
            <person name="Larry D.J."/>
            <person name="Kronmiller B."/>
            <person name="Shen D."/>
            <person name="Strem M.D."/>
            <person name="Melnick R.L."/>
            <person name="Guiltinan M.J."/>
            <person name="Tyler B.M."/>
            <person name="Meinhardt L.W."/>
            <person name="Bailey B.A."/>
        </authorList>
    </citation>
    <scope>NUCLEOTIDE SEQUENCE [LARGE SCALE GENOMIC DNA]</scope>
    <source>
        <strain evidence="3">zdho120</strain>
    </source>
</reference>
<dbReference type="AlphaFoldDB" id="A0A225VJR9"/>
<evidence type="ECO:0000313" key="2">
    <source>
        <dbReference type="EMBL" id="OWZ05128.1"/>
    </source>
</evidence>
<accession>A0A225VJR9</accession>
<keyword evidence="3" id="KW-1185">Reference proteome</keyword>
<dbReference type="EMBL" id="NBNE01004596">
    <property type="protein sequence ID" value="OWZ05128.1"/>
    <property type="molecule type" value="Genomic_DNA"/>
</dbReference>
<sequence>MWISTPLLAAADISSRPPGPRAQLNLQGRVYFTTDELEDVIKQVEEMEQCMRRKPANDVQFGRHKPQGVGPGATSRGGARGAYAAMATPEGPDTPALDPCDL</sequence>
<protein>
    <recommendedName>
        <fullName evidence="4">Eukaryotic/viral aspartic protease</fullName>
    </recommendedName>
</protein>
<evidence type="ECO:0008006" key="4">
    <source>
        <dbReference type="Google" id="ProtNLM"/>
    </source>
</evidence>
<evidence type="ECO:0000313" key="3">
    <source>
        <dbReference type="Proteomes" id="UP000198211"/>
    </source>
</evidence>
<name>A0A225VJR9_9STRA</name>
<feature type="region of interest" description="Disordered" evidence="1">
    <location>
        <begin position="55"/>
        <end position="102"/>
    </location>
</feature>
<organism evidence="2 3">
    <name type="scientific">Phytophthora megakarya</name>
    <dbReference type="NCBI Taxonomy" id="4795"/>
    <lineage>
        <taxon>Eukaryota</taxon>
        <taxon>Sar</taxon>
        <taxon>Stramenopiles</taxon>
        <taxon>Oomycota</taxon>
        <taxon>Peronosporomycetes</taxon>
        <taxon>Peronosporales</taxon>
        <taxon>Peronosporaceae</taxon>
        <taxon>Phytophthora</taxon>
    </lineage>
</organism>